<name>A0ABD3F2N6_9STRA</name>
<reference evidence="2 3" key="1">
    <citation type="submission" date="2024-09" db="EMBL/GenBank/DDBJ databases">
        <title>Genome sequencing and assembly of Phytophthora oleae, isolate VK10A, causative agent of rot of olive drupes.</title>
        <authorList>
            <person name="Conti Taguali S."/>
            <person name="Riolo M."/>
            <person name="La Spada F."/>
            <person name="Cacciola S.O."/>
            <person name="Dionisio G."/>
        </authorList>
    </citation>
    <scope>NUCLEOTIDE SEQUENCE [LARGE SCALE GENOMIC DNA]</scope>
    <source>
        <strain evidence="2 3">VK10A</strain>
    </source>
</reference>
<feature type="compositionally biased region" description="Basic and acidic residues" evidence="1">
    <location>
        <begin position="81"/>
        <end position="90"/>
    </location>
</feature>
<feature type="region of interest" description="Disordered" evidence="1">
    <location>
        <begin position="81"/>
        <end position="130"/>
    </location>
</feature>
<proteinExistence type="predicted"/>
<evidence type="ECO:0000313" key="3">
    <source>
        <dbReference type="Proteomes" id="UP001632037"/>
    </source>
</evidence>
<dbReference type="EMBL" id="JBIMZQ010000038">
    <property type="protein sequence ID" value="KAL3661048.1"/>
    <property type="molecule type" value="Genomic_DNA"/>
</dbReference>
<dbReference type="AlphaFoldDB" id="A0ABD3F2N6"/>
<gene>
    <name evidence="2" type="ORF">V7S43_014064</name>
</gene>
<evidence type="ECO:0000313" key="2">
    <source>
        <dbReference type="EMBL" id="KAL3661048.1"/>
    </source>
</evidence>
<evidence type="ECO:0000256" key="1">
    <source>
        <dbReference type="SAM" id="MobiDB-lite"/>
    </source>
</evidence>
<feature type="compositionally biased region" description="Polar residues" evidence="1">
    <location>
        <begin position="109"/>
        <end position="123"/>
    </location>
</feature>
<keyword evidence="3" id="KW-1185">Reference proteome</keyword>
<sequence length="156" mass="16934">MLERSHLKSSGGNPSPAHRRRSHGATVGSHFGSRCAKLYVVAGDSAPLAFALGSPRLYQCMCQWSQRALFSLAPGHVCNDHRGTARELPARETGTPLEDRDLSWGRASDSATSYSLPPQSLSSEDGKHAECGAEMTLLQDERSDRPCRLENAPEKS</sequence>
<dbReference type="Proteomes" id="UP001632037">
    <property type="component" value="Unassembled WGS sequence"/>
</dbReference>
<feature type="region of interest" description="Disordered" evidence="1">
    <location>
        <begin position="1"/>
        <end position="28"/>
    </location>
</feature>
<comment type="caution">
    <text evidence="2">The sequence shown here is derived from an EMBL/GenBank/DDBJ whole genome shotgun (WGS) entry which is preliminary data.</text>
</comment>
<accession>A0ABD3F2N6</accession>
<organism evidence="2 3">
    <name type="scientific">Phytophthora oleae</name>
    <dbReference type="NCBI Taxonomy" id="2107226"/>
    <lineage>
        <taxon>Eukaryota</taxon>
        <taxon>Sar</taxon>
        <taxon>Stramenopiles</taxon>
        <taxon>Oomycota</taxon>
        <taxon>Peronosporomycetes</taxon>
        <taxon>Peronosporales</taxon>
        <taxon>Peronosporaceae</taxon>
        <taxon>Phytophthora</taxon>
    </lineage>
</organism>
<feature type="compositionally biased region" description="Basic and acidic residues" evidence="1">
    <location>
        <begin position="139"/>
        <end position="156"/>
    </location>
</feature>
<feature type="region of interest" description="Disordered" evidence="1">
    <location>
        <begin position="137"/>
        <end position="156"/>
    </location>
</feature>
<protein>
    <submittedName>
        <fullName evidence="2">Uncharacterized protein</fullName>
    </submittedName>
</protein>